<keyword evidence="1" id="KW-0802">TPR repeat</keyword>
<feature type="repeat" description="TPR" evidence="1">
    <location>
        <begin position="179"/>
        <end position="212"/>
    </location>
</feature>
<gene>
    <name evidence="5" type="ORF">CLH61_05575</name>
</gene>
<dbReference type="AlphaFoldDB" id="A0A2G1UMA5"/>
<protein>
    <submittedName>
        <fullName evidence="5">Uncharacterized protein</fullName>
    </submittedName>
</protein>
<name>A0A2G1UMA5_9GAMM</name>
<feature type="coiled-coil region" evidence="2">
    <location>
        <begin position="429"/>
        <end position="456"/>
    </location>
</feature>
<feature type="chain" id="PRO_5013780397" evidence="4">
    <location>
        <begin position="31"/>
        <end position="606"/>
    </location>
</feature>
<organism evidence="5 6">
    <name type="scientific">Marinobacter profundi</name>
    <dbReference type="NCBI Taxonomy" id="2666256"/>
    <lineage>
        <taxon>Bacteria</taxon>
        <taxon>Pseudomonadati</taxon>
        <taxon>Pseudomonadota</taxon>
        <taxon>Gammaproteobacteria</taxon>
        <taxon>Pseudomonadales</taxon>
        <taxon>Marinobacteraceae</taxon>
        <taxon>Marinobacter</taxon>
    </lineage>
</organism>
<comment type="caution">
    <text evidence="5">The sequence shown here is derived from an EMBL/GenBank/DDBJ whole genome shotgun (WGS) entry which is preliminary data.</text>
</comment>
<accession>A0A2G1UMA5</accession>
<feature type="compositionally biased region" description="Low complexity" evidence="3">
    <location>
        <begin position="575"/>
        <end position="587"/>
    </location>
</feature>
<dbReference type="RefSeq" id="WP_099613733.1">
    <property type="nucleotide sequence ID" value="NZ_KZ319369.1"/>
</dbReference>
<evidence type="ECO:0000256" key="4">
    <source>
        <dbReference type="SAM" id="SignalP"/>
    </source>
</evidence>
<dbReference type="InterPro" id="IPR019734">
    <property type="entry name" value="TPR_rpt"/>
</dbReference>
<evidence type="ECO:0000256" key="1">
    <source>
        <dbReference type="PROSITE-ProRule" id="PRU00339"/>
    </source>
</evidence>
<feature type="compositionally biased region" description="Basic and acidic residues" evidence="3">
    <location>
        <begin position="593"/>
        <end position="606"/>
    </location>
</feature>
<dbReference type="SUPFAM" id="SSF48452">
    <property type="entry name" value="TPR-like"/>
    <property type="match status" value="1"/>
</dbReference>
<evidence type="ECO:0000256" key="2">
    <source>
        <dbReference type="SAM" id="Coils"/>
    </source>
</evidence>
<keyword evidence="6" id="KW-1185">Reference proteome</keyword>
<sequence>MMRNFFARTRAGITGAAFGVAVLAATPAAAVTAVQDLKYGAILFEFYQQNYFEALVEYAWAEDQGGIVNHGTYPELLKGGVSLSYGLDAQAEDIFTRVAEGNVSEEARNRAWFYLGKMQYLRGDAVRAARNLANVRGALPEDVDAEYRYLAALVNVKLGYYEAGQAVADSFDDDSPFAPYFYFNLGIAFGGQQQPDRAIAALERAVSFEDENAELRRLADRARMALSYLYAGREDMANSRLQLSRVRTSGAYSNRGLLGASWLAVNEGAFRDALGPLDTLATRSIALPEVQEALLLRPHVYEQLGLNGRAAQGFIDADGKFREALKWLATARDSLQGADIMELFVQNLDQVLGESDWFGRAPSVSVNHLSPFLVELMSDHSFQSVLKDLRDLYAIRNNLEGWKARQDDFDVILAARTGSLDGESHSQSLSRLGRQVDEARQRHAALTARAARLSGDDRQQLQWLLDELAFDIRRGEGMLESLRGSGQSLGSARFEADVVRMMAAVDDNVARTDALIAHLEDVMLTLVSTELDIHEQRLKHYQVEAQLAKVRILDRSLLELDGSEVNPDANSEFNPEAAPAKAPAAEAVTSANHGDDAAKGEGDHAI</sequence>
<dbReference type="Gene3D" id="1.25.40.10">
    <property type="entry name" value="Tetratricopeptide repeat domain"/>
    <property type="match status" value="1"/>
</dbReference>
<proteinExistence type="predicted"/>
<dbReference type="PROSITE" id="PS50005">
    <property type="entry name" value="TPR"/>
    <property type="match status" value="1"/>
</dbReference>
<keyword evidence="2" id="KW-0175">Coiled coil</keyword>
<dbReference type="EMBL" id="NTFH01000005">
    <property type="protein sequence ID" value="PHQ15627.1"/>
    <property type="molecule type" value="Genomic_DNA"/>
</dbReference>
<feature type="region of interest" description="Disordered" evidence="3">
    <location>
        <begin position="566"/>
        <end position="606"/>
    </location>
</feature>
<keyword evidence="4" id="KW-0732">Signal</keyword>
<feature type="signal peptide" evidence="4">
    <location>
        <begin position="1"/>
        <end position="30"/>
    </location>
</feature>
<dbReference type="InterPro" id="IPR011990">
    <property type="entry name" value="TPR-like_helical_dom_sf"/>
</dbReference>
<evidence type="ECO:0000313" key="5">
    <source>
        <dbReference type="EMBL" id="PHQ15627.1"/>
    </source>
</evidence>
<reference evidence="5 6" key="1">
    <citation type="submission" date="2017-09" db="EMBL/GenBank/DDBJ databases">
        <title>The draft genome sequences of Marinobacter sp. PWS21.</title>
        <authorList>
            <person name="Cao J."/>
        </authorList>
    </citation>
    <scope>NUCLEOTIDE SEQUENCE [LARGE SCALE GENOMIC DNA]</scope>
    <source>
        <strain evidence="5 6">PWS21</strain>
    </source>
</reference>
<evidence type="ECO:0000256" key="3">
    <source>
        <dbReference type="SAM" id="MobiDB-lite"/>
    </source>
</evidence>
<dbReference type="Proteomes" id="UP000231409">
    <property type="component" value="Unassembled WGS sequence"/>
</dbReference>
<evidence type="ECO:0000313" key="6">
    <source>
        <dbReference type="Proteomes" id="UP000231409"/>
    </source>
</evidence>